<accession>A0A1H4H8D3</accession>
<name>A0A1H4H8D3_9SPHI</name>
<reference evidence="1 2" key="1">
    <citation type="submission" date="2016-10" db="EMBL/GenBank/DDBJ databases">
        <authorList>
            <person name="de Groot N.N."/>
        </authorList>
    </citation>
    <scope>NUCLEOTIDE SEQUENCE [LARGE SCALE GENOMIC DNA]</scope>
    <source>
        <strain evidence="1 2">DSM 19033</strain>
    </source>
</reference>
<protein>
    <submittedName>
        <fullName evidence="1">Uncharacterized protein</fullName>
    </submittedName>
</protein>
<keyword evidence="2" id="KW-1185">Reference proteome</keyword>
<dbReference type="AlphaFoldDB" id="A0A1H4H8D3"/>
<sequence>MIKTLREGDFNINFESSEFLEHLRTDHWKNIFEINSDYDLNYIDDIDNAEERVFKYSASGGLATSQSVTDRINRFELTLQPGTDPNVSEMYLGY</sequence>
<dbReference type="EMBL" id="FNRA01000014">
    <property type="protein sequence ID" value="SEB17901.1"/>
    <property type="molecule type" value="Genomic_DNA"/>
</dbReference>
<evidence type="ECO:0000313" key="2">
    <source>
        <dbReference type="Proteomes" id="UP000198850"/>
    </source>
</evidence>
<evidence type="ECO:0000313" key="1">
    <source>
        <dbReference type="EMBL" id="SEB17901.1"/>
    </source>
</evidence>
<dbReference type="Proteomes" id="UP000198850">
    <property type="component" value="Unassembled WGS sequence"/>
</dbReference>
<dbReference type="STRING" id="425514.SAMN05443550_11433"/>
<organism evidence="1 2">
    <name type="scientific">Pedobacter hartonius</name>
    <dbReference type="NCBI Taxonomy" id="425514"/>
    <lineage>
        <taxon>Bacteria</taxon>
        <taxon>Pseudomonadati</taxon>
        <taxon>Bacteroidota</taxon>
        <taxon>Sphingobacteriia</taxon>
        <taxon>Sphingobacteriales</taxon>
        <taxon>Sphingobacteriaceae</taxon>
        <taxon>Pedobacter</taxon>
    </lineage>
</organism>
<dbReference type="RefSeq" id="WP_090559665.1">
    <property type="nucleotide sequence ID" value="NZ_FNRA01000014.1"/>
</dbReference>
<proteinExistence type="predicted"/>
<gene>
    <name evidence="1" type="ORF">SAMN05443550_11433</name>
</gene>